<reference evidence="11 12" key="1">
    <citation type="submission" date="2024-01" db="EMBL/GenBank/DDBJ databases">
        <title>The genomes of 5 underutilized Papilionoideae crops provide insights into root nodulation and disease resistanc.</title>
        <authorList>
            <person name="Jiang F."/>
        </authorList>
    </citation>
    <scope>NUCLEOTIDE SEQUENCE [LARGE SCALE GENOMIC DNA]</scope>
    <source>
        <strain evidence="11">LVBAO_FW01</strain>
        <tissue evidence="11">Leaves</tissue>
    </source>
</reference>
<organism evidence="11 12">
    <name type="scientific">Canavalia gladiata</name>
    <name type="common">Sword bean</name>
    <name type="synonym">Dolichos gladiatus</name>
    <dbReference type="NCBI Taxonomy" id="3824"/>
    <lineage>
        <taxon>Eukaryota</taxon>
        <taxon>Viridiplantae</taxon>
        <taxon>Streptophyta</taxon>
        <taxon>Embryophyta</taxon>
        <taxon>Tracheophyta</taxon>
        <taxon>Spermatophyta</taxon>
        <taxon>Magnoliopsida</taxon>
        <taxon>eudicotyledons</taxon>
        <taxon>Gunneridae</taxon>
        <taxon>Pentapetalae</taxon>
        <taxon>rosids</taxon>
        <taxon>fabids</taxon>
        <taxon>Fabales</taxon>
        <taxon>Fabaceae</taxon>
        <taxon>Papilionoideae</taxon>
        <taxon>50 kb inversion clade</taxon>
        <taxon>NPAAA clade</taxon>
        <taxon>indigoferoid/millettioid clade</taxon>
        <taxon>Phaseoleae</taxon>
        <taxon>Canavalia</taxon>
    </lineage>
</organism>
<comment type="catalytic activity">
    <reaction evidence="1">
        <text>Thiol-dependent hydrolysis of ester, thioester, amide, peptide and isopeptide bonds formed by the C-terminal Gly of ubiquitin (a 76-residue protein attached to proteins as an intracellular targeting signal).</text>
        <dbReference type="EC" id="3.4.19.12"/>
    </reaction>
</comment>
<dbReference type="PANTHER" id="PTHR24006:SF747">
    <property type="entry name" value="UBIQUITIN CARBOXYL-TERMINAL HYDROLASE 20"/>
    <property type="match status" value="1"/>
</dbReference>
<dbReference type="EMBL" id="JAYMYQ010000001">
    <property type="protein sequence ID" value="KAK7361184.1"/>
    <property type="molecule type" value="Genomic_DNA"/>
</dbReference>
<dbReference type="GO" id="GO:0005829">
    <property type="term" value="C:cytosol"/>
    <property type="evidence" value="ECO:0007669"/>
    <property type="project" value="TreeGrafter"/>
</dbReference>
<keyword evidence="12" id="KW-1185">Reference proteome</keyword>
<dbReference type="Pfam" id="PF00443">
    <property type="entry name" value="UCH"/>
    <property type="match status" value="1"/>
</dbReference>
<dbReference type="GO" id="GO:0005634">
    <property type="term" value="C:nucleus"/>
    <property type="evidence" value="ECO:0007669"/>
    <property type="project" value="TreeGrafter"/>
</dbReference>
<dbReference type="EC" id="3.4.19.12" evidence="3"/>
<name>A0AAN9MUH1_CANGL</name>
<evidence type="ECO:0000313" key="12">
    <source>
        <dbReference type="Proteomes" id="UP001367508"/>
    </source>
</evidence>
<evidence type="ECO:0000256" key="5">
    <source>
        <dbReference type="ARBA" id="ARBA00022786"/>
    </source>
</evidence>
<dbReference type="PROSITE" id="PS50235">
    <property type="entry name" value="USP_3"/>
    <property type="match status" value="1"/>
</dbReference>
<feature type="compositionally biased region" description="Pro residues" evidence="9">
    <location>
        <begin position="16"/>
        <end position="27"/>
    </location>
</feature>
<feature type="compositionally biased region" description="Low complexity" evidence="9">
    <location>
        <begin position="28"/>
        <end position="39"/>
    </location>
</feature>
<dbReference type="Proteomes" id="UP001367508">
    <property type="component" value="Unassembled WGS sequence"/>
</dbReference>
<dbReference type="InterPro" id="IPR050164">
    <property type="entry name" value="Peptidase_C19"/>
</dbReference>
<proteinExistence type="inferred from homology"/>
<dbReference type="GO" id="GO:0004843">
    <property type="term" value="F:cysteine-type deubiquitinase activity"/>
    <property type="evidence" value="ECO:0007669"/>
    <property type="project" value="UniProtKB-EC"/>
</dbReference>
<dbReference type="PANTHER" id="PTHR24006">
    <property type="entry name" value="UBIQUITIN CARBOXYL-TERMINAL HYDROLASE"/>
    <property type="match status" value="1"/>
</dbReference>
<feature type="domain" description="USP" evidence="10">
    <location>
        <begin position="131"/>
        <end position="424"/>
    </location>
</feature>
<dbReference type="InterPro" id="IPR038765">
    <property type="entry name" value="Papain-like_cys_pep_sf"/>
</dbReference>
<dbReference type="PROSITE" id="PS00973">
    <property type="entry name" value="USP_2"/>
    <property type="match status" value="1"/>
</dbReference>
<dbReference type="InterPro" id="IPR001394">
    <property type="entry name" value="Peptidase_C19_UCH"/>
</dbReference>
<dbReference type="InterPro" id="IPR028889">
    <property type="entry name" value="USP"/>
</dbReference>
<evidence type="ECO:0000256" key="3">
    <source>
        <dbReference type="ARBA" id="ARBA00012759"/>
    </source>
</evidence>
<gene>
    <name evidence="11" type="ORF">VNO77_03230</name>
</gene>
<dbReference type="FunFam" id="3.90.70.10:FF:000116">
    <property type="entry name" value="Ubiquitin carboxyl-terminal hydrolase 20"/>
    <property type="match status" value="1"/>
</dbReference>
<sequence length="502" mass="55677">MCATPGNDRKRITPGNPSPTTTPPSTPTTPTTPSTLPTSPETPPTPPQDGNMFDALSPLAIAPLEEEPQPLSVIIPPRPDPQYWSSSNLEDEDFSCISLERHHLSADHFRFPSTSDNNATSSSSPSAKLGAGVKNLGNTCFMGSILQCLTHTVQLVEGLRSCYHACGLEYFCVVCALREHIEVSLASSGATVAPRKLFNNLSYFSSSFIKYRQEDAHEFMQCALNKLRRCYPNGENNLVENTFGGRLISNLRCCNCGHSSDTYEPFMDLSLEIENMNTLQLALESFTKVEKIDEKLTCTTCAQQVSVEKQLKLDQTPQVAAFHLKRFKKDGSSVQKITSHVNFTLELDMQPYTSGNGNDNNVLLKYELYAVVVHRGYSHNSGHYFCCVRSTPDKWHMMNDSKVTSVSGDLVLSQEAYILFYTRQGTPWFRSIMEGIKSDSNFVADYKPDPIDKQDDDDSISTESHSLIDSDCAECGSPKSAFEMSVLVTLLREIDYTLVKAA</sequence>
<dbReference type="GO" id="GO:0016579">
    <property type="term" value="P:protein deubiquitination"/>
    <property type="evidence" value="ECO:0007669"/>
    <property type="project" value="InterPro"/>
</dbReference>
<keyword evidence="7" id="KW-0788">Thiol protease</keyword>
<evidence type="ECO:0000256" key="4">
    <source>
        <dbReference type="ARBA" id="ARBA00022670"/>
    </source>
</evidence>
<dbReference type="GO" id="GO:0006508">
    <property type="term" value="P:proteolysis"/>
    <property type="evidence" value="ECO:0007669"/>
    <property type="project" value="UniProtKB-KW"/>
</dbReference>
<comment type="caution">
    <text evidence="11">The sequence shown here is derived from an EMBL/GenBank/DDBJ whole genome shotgun (WGS) entry which is preliminary data.</text>
</comment>
<dbReference type="AlphaFoldDB" id="A0AAN9MUH1"/>
<comment type="function">
    <text evidence="8">Recognizes and hydrolyzes the peptide bond at the C-terminal Gly of ubiquitin. Involved in the processing of poly-ubiquitin precursors as well as that of ubiquitinated proteins.</text>
</comment>
<dbReference type="SUPFAM" id="SSF54001">
    <property type="entry name" value="Cysteine proteinases"/>
    <property type="match status" value="1"/>
</dbReference>
<keyword evidence="5" id="KW-0833">Ubl conjugation pathway</keyword>
<evidence type="ECO:0000256" key="7">
    <source>
        <dbReference type="ARBA" id="ARBA00022807"/>
    </source>
</evidence>
<feature type="region of interest" description="Disordered" evidence="9">
    <location>
        <begin position="1"/>
        <end position="54"/>
    </location>
</feature>
<evidence type="ECO:0000256" key="1">
    <source>
        <dbReference type="ARBA" id="ARBA00000707"/>
    </source>
</evidence>
<evidence type="ECO:0000256" key="9">
    <source>
        <dbReference type="SAM" id="MobiDB-lite"/>
    </source>
</evidence>
<evidence type="ECO:0000256" key="6">
    <source>
        <dbReference type="ARBA" id="ARBA00022801"/>
    </source>
</evidence>
<evidence type="ECO:0000259" key="10">
    <source>
        <dbReference type="PROSITE" id="PS50235"/>
    </source>
</evidence>
<evidence type="ECO:0000313" key="11">
    <source>
        <dbReference type="EMBL" id="KAK7361184.1"/>
    </source>
</evidence>
<evidence type="ECO:0000256" key="8">
    <source>
        <dbReference type="ARBA" id="ARBA00037450"/>
    </source>
</evidence>
<accession>A0AAN9MUH1</accession>
<protein>
    <recommendedName>
        <fullName evidence="3">ubiquitinyl hydrolase 1</fullName>
        <ecNumber evidence="3">3.4.19.12</ecNumber>
    </recommendedName>
</protein>
<comment type="similarity">
    <text evidence="2">Belongs to the peptidase C19 family.</text>
</comment>
<keyword evidence="6" id="KW-0378">Hydrolase</keyword>
<dbReference type="InterPro" id="IPR018200">
    <property type="entry name" value="USP_CS"/>
</dbReference>
<evidence type="ECO:0000256" key="2">
    <source>
        <dbReference type="ARBA" id="ARBA00009085"/>
    </source>
</evidence>
<keyword evidence="4" id="KW-0645">Protease</keyword>
<dbReference type="Gene3D" id="3.90.70.10">
    <property type="entry name" value="Cysteine proteinases"/>
    <property type="match status" value="1"/>
</dbReference>